<accession>A0A1Q2D8T6</accession>
<dbReference type="SUPFAM" id="SSF140652">
    <property type="entry name" value="YozE-like"/>
    <property type="match status" value="1"/>
</dbReference>
<evidence type="ECO:0000313" key="3">
    <source>
        <dbReference type="EMBL" id="AQP54725.1"/>
    </source>
</evidence>
<dbReference type="Proteomes" id="UP000188246">
    <property type="component" value="Chromosome"/>
</dbReference>
<keyword evidence="4" id="KW-1185">Reference proteome</keyword>
<evidence type="ECO:0000313" key="4">
    <source>
        <dbReference type="Proteomes" id="UP000188246"/>
    </source>
</evidence>
<dbReference type="AlphaFoldDB" id="A0A1Q2D8T6"/>
<dbReference type="InterPro" id="IPR010673">
    <property type="entry name" value="UPF0346"/>
</dbReference>
<dbReference type="InterPro" id="IPR036806">
    <property type="entry name" value="YozE_SAM-like_sf"/>
</dbReference>
<dbReference type="STRING" id="633807.BW732_11250"/>
<name>A0A1Q2D8T6_9ENTE</name>
<feature type="domain" description="YozE SAM-like" evidence="2">
    <location>
        <begin position="4"/>
        <end position="70"/>
    </location>
</feature>
<evidence type="ECO:0000256" key="1">
    <source>
        <dbReference type="HAMAP-Rule" id="MF_01538"/>
    </source>
</evidence>
<dbReference type="Gene3D" id="1.10.150.260">
    <property type="entry name" value="YozE SAM-like"/>
    <property type="match status" value="1"/>
</dbReference>
<dbReference type="InterPro" id="IPR023089">
    <property type="entry name" value="YozE_SAM-like"/>
</dbReference>
<dbReference type="HAMAP" id="MF_01538">
    <property type="entry name" value="UPF0346"/>
    <property type="match status" value="1"/>
</dbReference>
<dbReference type="OrthoDB" id="2242851at2"/>
<dbReference type="KEGG" id="vpi:BW732_11250"/>
<comment type="similarity">
    <text evidence="1">Belongs to the UPF0346 family.</text>
</comment>
<sequence>MKRSFYHYVQTFRDAKLQTPETLLAEEIFRDLQFPKQSEDYDELSHYLETNAYYIPSMDLFDALWEKYIETN</sequence>
<evidence type="ECO:0000259" key="2">
    <source>
        <dbReference type="Pfam" id="PF06855"/>
    </source>
</evidence>
<dbReference type="RefSeq" id="WP_077276811.1">
    <property type="nucleotide sequence ID" value="NZ_CP019609.1"/>
</dbReference>
<proteinExistence type="inferred from homology"/>
<protein>
    <recommendedName>
        <fullName evidence="1">UPF0346 protein BW732_11250</fullName>
    </recommendedName>
</protein>
<dbReference type="PIRSF" id="PIRSF037262">
    <property type="entry name" value="UCP037262"/>
    <property type="match status" value="1"/>
</dbReference>
<dbReference type="EMBL" id="CP019609">
    <property type="protein sequence ID" value="AQP54725.1"/>
    <property type="molecule type" value="Genomic_DNA"/>
</dbReference>
<gene>
    <name evidence="3" type="ORF">BW732_11250</name>
</gene>
<organism evidence="3 4">
    <name type="scientific">Vagococcus penaei</name>
    <dbReference type="NCBI Taxonomy" id="633807"/>
    <lineage>
        <taxon>Bacteria</taxon>
        <taxon>Bacillati</taxon>
        <taxon>Bacillota</taxon>
        <taxon>Bacilli</taxon>
        <taxon>Lactobacillales</taxon>
        <taxon>Enterococcaceae</taxon>
        <taxon>Vagococcus</taxon>
    </lineage>
</organism>
<reference evidence="3 4" key="1">
    <citation type="journal article" date="2010" name="Int. J. Syst. Evol. Microbiol.">
        <title>Vagococcus penaei sp. nov., isolated from spoilage microbiota of cooked shrimp (Penaeus vannamei).</title>
        <authorList>
            <person name="Jaffres E."/>
            <person name="Prevost H."/>
            <person name="Rossero A."/>
            <person name="Joffraud J.J."/>
            <person name="Dousset X."/>
        </authorList>
    </citation>
    <scope>NUCLEOTIDE SEQUENCE [LARGE SCALE GENOMIC DNA]</scope>
    <source>
        <strain evidence="3 4">CD276</strain>
    </source>
</reference>
<dbReference type="Pfam" id="PF06855">
    <property type="entry name" value="YozE_SAM_like"/>
    <property type="match status" value="1"/>
</dbReference>
<dbReference type="NCBIfam" id="NF010193">
    <property type="entry name" value="PRK13672.1"/>
    <property type="match status" value="1"/>
</dbReference>